<evidence type="ECO:0000259" key="13">
    <source>
        <dbReference type="PROSITE" id="PS50893"/>
    </source>
</evidence>
<accession>A0A506TZL4</accession>
<feature type="transmembrane region" description="Helical" evidence="12">
    <location>
        <begin position="170"/>
        <end position="193"/>
    </location>
</feature>
<dbReference type="GO" id="GO:0016887">
    <property type="term" value="F:ATP hydrolysis activity"/>
    <property type="evidence" value="ECO:0007669"/>
    <property type="project" value="InterPro"/>
</dbReference>
<feature type="transmembrane region" description="Helical" evidence="12">
    <location>
        <begin position="280"/>
        <end position="304"/>
    </location>
</feature>
<feature type="transmembrane region" description="Helical" evidence="12">
    <location>
        <begin position="310"/>
        <end position="331"/>
    </location>
</feature>
<evidence type="ECO:0000313" key="17">
    <source>
        <dbReference type="Proteomes" id="UP000318801"/>
    </source>
</evidence>
<keyword evidence="8" id="KW-0653">Protein transport</keyword>
<evidence type="ECO:0000256" key="10">
    <source>
        <dbReference type="ARBA" id="ARBA00023136"/>
    </source>
</evidence>
<dbReference type="RefSeq" id="WP_141151168.1">
    <property type="nucleotide sequence ID" value="NZ_VHLG01000025.1"/>
</dbReference>
<evidence type="ECO:0000256" key="4">
    <source>
        <dbReference type="ARBA" id="ARBA00022475"/>
    </source>
</evidence>
<keyword evidence="3" id="KW-0813">Transport</keyword>
<dbReference type="InterPro" id="IPR005074">
    <property type="entry name" value="Peptidase_C39"/>
</dbReference>
<dbReference type="EMBL" id="VHLG01000025">
    <property type="protein sequence ID" value="TPW26638.1"/>
    <property type="molecule type" value="Genomic_DNA"/>
</dbReference>
<protein>
    <submittedName>
        <fullName evidence="16">NHLP family bacteriocin export ABC transporter peptidase/permease/ATPase subunit</fullName>
    </submittedName>
</protein>
<dbReference type="AlphaFoldDB" id="A0A506TZL4"/>
<dbReference type="GO" id="GO:0034040">
    <property type="term" value="F:ATPase-coupled lipid transmembrane transporter activity"/>
    <property type="evidence" value="ECO:0007669"/>
    <property type="project" value="TreeGrafter"/>
</dbReference>
<feature type="transmembrane region" description="Helical" evidence="12">
    <location>
        <begin position="213"/>
        <end position="230"/>
    </location>
</feature>
<dbReference type="Gene3D" id="1.20.1560.10">
    <property type="entry name" value="ABC transporter type 1, transmembrane domain"/>
    <property type="match status" value="1"/>
</dbReference>
<evidence type="ECO:0000256" key="8">
    <source>
        <dbReference type="ARBA" id="ARBA00022927"/>
    </source>
</evidence>
<sequence>MKDKGFRWLRGWHMRHHQTPTILQMEAVECGAACLAMVLAYHGRWVALERLRIECGVSRNGSNAWSLIEAARRFGCEAKGFKVGLEKLRDLTFPAIIFWQFNHFVVLEKVGRKGAVINDPAQGRRRISWAEMDRDFTGVVVTIAPGPDFTTGGQKPSVLRELKQFSRGTAAPFAFILLVTLLLVIPGIVIPALSKVYVDDFLVGGQRDWVRPLLTAYVVAGGLSMLLSFLQKHFLMRFSAKVSIGMTRQLLWRLLHLPMDFFNQRFAGDISSRLGSAGRVASMVSGPLAFSIVGMISIVVYGALLFSYSVPLASLVVGMALVNLLMARIVWLRLENARHLLARNGAEQASSIMSGLSAIETVKAAGLEEDLFARWGGLQAQLVSLSQTIGRQTQLLGLLPGICSALGNIAILGLGALFVLDGRLTVGDLVAFQVLAGSFNGPVSGLVGLGSSLQTTQVDLNRLDDVLNYGAAAHADRIAGPGGDQRKLAGSLELRNVTFGYSRREEPLLRDFSLILQPGMRVALVGASGSGKSTVGRLVSGLHQPWEGTIFFDGLAADQIDRARLTASLGVISQDIHVFSGTLRDNITLWDSSISDQAIQRAVSDACLDQLPMVCDAGLDAPLSEAGRNLSGGERQRLEIARALSRDPALLIMDEATSALDPVTEQAVDLNLRQRGCACLIIAQRLSTIRDSDEIIVLDRGRIVQRGTHDTLVAEQDGPYARLVAAL</sequence>
<comment type="subcellular location">
    <subcellularLocation>
        <location evidence="1">Cell membrane</location>
        <topology evidence="1">Multi-pass membrane protein</topology>
    </subcellularLocation>
</comment>
<dbReference type="FunFam" id="3.40.50.300:FF:000299">
    <property type="entry name" value="ABC transporter ATP-binding protein/permease"/>
    <property type="match status" value="1"/>
</dbReference>
<evidence type="ECO:0000259" key="15">
    <source>
        <dbReference type="PROSITE" id="PS50990"/>
    </source>
</evidence>
<feature type="domain" description="ABC transporter" evidence="13">
    <location>
        <begin position="492"/>
        <end position="725"/>
    </location>
</feature>
<organism evidence="16 17">
    <name type="scientific">Martelella alba</name>
    <dbReference type="NCBI Taxonomy" id="2590451"/>
    <lineage>
        <taxon>Bacteria</taxon>
        <taxon>Pseudomonadati</taxon>
        <taxon>Pseudomonadota</taxon>
        <taxon>Alphaproteobacteria</taxon>
        <taxon>Hyphomicrobiales</taxon>
        <taxon>Aurantimonadaceae</taxon>
        <taxon>Martelella</taxon>
    </lineage>
</organism>
<dbReference type="PROSITE" id="PS50929">
    <property type="entry name" value="ABC_TM1F"/>
    <property type="match status" value="1"/>
</dbReference>
<dbReference type="PROSITE" id="PS00211">
    <property type="entry name" value="ABC_TRANSPORTER_1"/>
    <property type="match status" value="1"/>
</dbReference>
<keyword evidence="10 12" id="KW-0472">Membrane</keyword>
<dbReference type="CDD" id="cd18569">
    <property type="entry name" value="ABC_6TM_NHLM_bacteriocin"/>
    <property type="match status" value="1"/>
</dbReference>
<evidence type="ECO:0000256" key="2">
    <source>
        <dbReference type="ARBA" id="ARBA00005417"/>
    </source>
</evidence>
<dbReference type="SUPFAM" id="SSF90123">
    <property type="entry name" value="ABC transporter transmembrane region"/>
    <property type="match status" value="1"/>
</dbReference>
<dbReference type="Pfam" id="PF00664">
    <property type="entry name" value="ABC_membrane"/>
    <property type="match status" value="1"/>
</dbReference>
<evidence type="ECO:0000256" key="12">
    <source>
        <dbReference type="SAM" id="Phobius"/>
    </source>
</evidence>
<feature type="transmembrane region" description="Helical" evidence="12">
    <location>
        <begin position="395"/>
        <end position="420"/>
    </location>
</feature>
<dbReference type="InterPro" id="IPR011527">
    <property type="entry name" value="ABC1_TM_dom"/>
</dbReference>
<keyword evidence="5 12" id="KW-0812">Transmembrane</keyword>
<dbReference type="Gene3D" id="3.40.50.300">
    <property type="entry name" value="P-loop containing nucleotide triphosphate hydrolases"/>
    <property type="match status" value="1"/>
</dbReference>
<dbReference type="Pfam" id="PF03412">
    <property type="entry name" value="Peptidase_C39"/>
    <property type="match status" value="1"/>
</dbReference>
<evidence type="ECO:0000256" key="1">
    <source>
        <dbReference type="ARBA" id="ARBA00004651"/>
    </source>
</evidence>
<keyword evidence="17" id="KW-1185">Reference proteome</keyword>
<dbReference type="Pfam" id="PF00005">
    <property type="entry name" value="ABC_tran"/>
    <property type="match status" value="1"/>
</dbReference>
<dbReference type="PANTHER" id="PTHR24221">
    <property type="entry name" value="ATP-BINDING CASSETTE SUB-FAMILY B"/>
    <property type="match status" value="1"/>
</dbReference>
<keyword evidence="11" id="KW-0080">Bacteriocin transport</keyword>
<dbReference type="GO" id="GO:0006508">
    <property type="term" value="P:proteolysis"/>
    <property type="evidence" value="ECO:0007669"/>
    <property type="project" value="InterPro"/>
</dbReference>
<dbReference type="GO" id="GO:0008233">
    <property type="term" value="F:peptidase activity"/>
    <property type="evidence" value="ECO:0007669"/>
    <property type="project" value="InterPro"/>
</dbReference>
<dbReference type="GO" id="GO:0015031">
    <property type="term" value="P:protein transport"/>
    <property type="evidence" value="ECO:0007669"/>
    <property type="project" value="UniProtKB-KW"/>
</dbReference>
<dbReference type="PROSITE" id="PS50990">
    <property type="entry name" value="PEPTIDASE_C39"/>
    <property type="match status" value="1"/>
</dbReference>
<proteinExistence type="inferred from homology"/>
<reference evidence="16 17" key="1">
    <citation type="submission" date="2019-06" db="EMBL/GenBank/DDBJ databases">
        <authorList>
            <person name="Li M."/>
        </authorList>
    </citation>
    <scope>NUCLEOTIDE SEQUENCE [LARGE SCALE GENOMIC DNA]</scope>
    <source>
        <strain evidence="16 17">BGMRC2036</strain>
    </source>
</reference>
<dbReference type="InterPro" id="IPR017871">
    <property type="entry name" value="ABC_transporter-like_CS"/>
</dbReference>
<keyword evidence="4" id="KW-1003">Cell membrane</keyword>
<keyword evidence="7" id="KW-0067">ATP-binding</keyword>
<keyword evidence="9 12" id="KW-1133">Transmembrane helix</keyword>
<dbReference type="SMART" id="SM00382">
    <property type="entry name" value="AAA"/>
    <property type="match status" value="1"/>
</dbReference>
<dbReference type="InterPro" id="IPR003593">
    <property type="entry name" value="AAA+_ATPase"/>
</dbReference>
<evidence type="ECO:0000256" key="11">
    <source>
        <dbReference type="ARBA" id="ARBA00043264"/>
    </source>
</evidence>
<evidence type="ECO:0000256" key="5">
    <source>
        <dbReference type="ARBA" id="ARBA00022692"/>
    </source>
</evidence>
<dbReference type="SUPFAM" id="SSF52540">
    <property type="entry name" value="P-loop containing nucleoside triphosphate hydrolases"/>
    <property type="match status" value="1"/>
</dbReference>
<feature type="domain" description="ABC transmembrane type-1" evidence="14">
    <location>
        <begin position="174"/>
        <end position="455"/>
    </location>
</feature>
<dbReference type="InterPro" id="IPR003439">
    <property type="entry name" value="ABC_transporter-like_ATP-bd"/>
</dbReference>
<evidence type="ECO:0000313" key="16">
    <source>
        <dbReference type="EMBL" id="TPW26638.1"/>
    </source>
</evidence>
<dbReference type="NCBIfam" id="TIGR03796">
    <property type="entry name" value="NHLM_micro_ABC1"/>
    <property type="match status" value="1"/>
</dbReference>
<evidence type="ECO:0000256" key="7">
    <source>
        <dbReference type="ARBA" id="ARBA00022840"/>
    </source>
</evidence>
<dbReference type="OrthoDB" id="9804259at2"/>
<evidence type="ECO:0000256" key="6">
    <source>
        <dbReference type="ARBA" id="ARBA00022741"/>
    </source>
</evidence>
<comment type="similarity">
    <text evidence="2">Belongs to the ABC transporter superfamily.</text>
</comment>
<gene>
    <name evidence="16" type="ORF">FJU08_21860</name>
</gene>
<evidence type="ECO:0000259" key="14">
    <source>
        <dbReference type="PROSITE" id="PS50929"/>
    </source>
</evidence>
<dbReference type="InterPro" id="IPR027417">
    <property type="entry name" value="P-loop_NTPase"/>
</dbReference>
<dbReference type="GO" id="GO:0140359">
    <property type="term" value="F:ABC-type transporter activity"/>
    <property type="evidence" value="ECO:0007669"/>
    <property type="project" value="InterPro"/>
</dbReference>
<name>A0A506TZL4_9HYPH</name>
<dbReference type="InterPro" id="IPR039421">
    <property type="entry name" value="Type_1_exporter"/>
</dbReference>
<dbReference type="InterPro" id="IPR022514">
    <property type="entry name" value="NHPM_micro_ABC1"/>
</dbReference>
<dbReference type="Gene3D" id="3.90.70.10">
    <property type="entry name" value="Cysteine proteinases"/>
    <property type="match status" value="1"/>
</dbReference>
<evidence type="ECO:0000256" key="9">
    <source>
        <dbReference type="ARBA" id="ARBA00022989"/>
    </source>
</evidence>
<comment type="caution">
    <text evidence="16">The sequence shown here is derived from an EMBL/GenBank/DDBJ whole genome shotgun (WGS) entry which is preliminary data.</text>
</comment>
<feature type="domain" description="Peptidase C39" evidence="15">
    <location>
        <begin position="24"/>
        <end position="143"/>
    </location>
</feature>
<dbReference type="GO" id="GO:0005524">
    <property type="term" value="F:ATP binding"/>
    <property type="evidence" value="ECO:0007669"/>
    <property type="project" value="UniProtKB-KW"/>
</dbReference>
<dbReference type="PROSITE" id="PS50893">
    <property type="entry name" value="ABC_TRANSPORTER_2"/>
    <property type="match status" value="1"/>
</dbReference>
<keyword evidence="6" id="KW-0547">Nucleotide-binding</keyword>
<dbReference type="GO" id="GO:0043213">
    <property type="term" value="P:bacteriocin transport"/>
    <property type="evidence" value="ECO:0007669"/>
    <property type="project" value="UniProtKB-KW"/>
</dbReference>
<dbReference type="GO" id="GO:0005886">
    <property type="term" value="C:plasma membrane"/>
    <property type="evidence" value="ECO:0007669"/>
    <property type="project" value="UniProtKB-SubCell"/>
</dbReference>
<dbReference type="Proteomes" id="UP000318801">
    <property type="component" value="Unassembled WGS sequence"/>
</dbReference>
<dbReference type="InterPro" id="IPR036640">
    <property type="entry name" value="ABC1_TM_sf"/>
</dbReference>
<dbReference type="PANTHER" id="PTHR24221:SF654">
    <property type="entry name" value="ATP-BINDING CASSETTE SUB-FAMILY B MEMBER 6"/>
    <property type="match status" value="1"/>
</dbReference>
<evidence type="ECO:0000256" key="3">
    <source>
        <dbReference type="ARBA" id="ARBA00022448"/>
    </source>
</evidence>